<keyword evidence="3" id="KW-1185">Reference proteome</keyword>
<dbReference type="AlphaFoldDB" id="A0A699YRH6"/>
<feature type="region of interest" description="Disordered" evidence="1">
    <location>
        <begin position="80"/>
        <end position="125"/>
    </location>
</feature>
<evidence type="ECO:0000256" key="1">
    <source>
        <dbReference type="SAM" id="MobiDB-lite"/>
    </source>
</evidence>
<comment type="caution">
    <text evidence="2">The sequence shown here is derived from an EMBL/GenBank/DDBJ whole genome shotgun (WGS) entry which is preliminary data.</text>
</comment>
<evidence type="ECO:0000313" key="3">
    <source>
        <dbReference type="Proteomes" id="UP000485058"/>
    </source>
</evidence>
<dbReference type="Proteomes" id="UP000485058">
    <property type="component" value="Unassembled WGS sequence"/>
</dbReference>
<protein>
    <submittedName>
        <fullName evidence="2">Uncharacterized protein</fullName>
    </submittedName>
</protein>
<feature type="compositionally biased region" description="Polar residues" evidence="1">
    <location>
        <begin position="11"/>
        <end position="24"/>
    </location>
</feature>
<feature type="compositionally biased region" description="Polar residues" evidence="1">
    <location>
        <begin position="80"/>
        <end position="96"/>
    </location>
</feature>
<proteinExistence type="predicted"/>
<evidence type="ECO:0000313" key="2">
    <source>
        <dbReference type="EMBL" id="GFH08849.1"/>
    </source>
</evidence>
<organism evidence="2 3">
    <name type="scientific">Haematococcus lacustris</name>
    <name type="common">Green alga</name>
    <name type="synonym">Haematococcus pluvialis</name>
    <dbReference type="NCBI Taxonomy" id="44745"/>
    <lineage>
        <taxon>Eukaryota</taxon>
        <taxon>Viridiplantae</taxon>
        <taxon>Chlorophyta</taxon>
        <taxon>core chlorophytes</taxon>
        <taxon>Chlorophyceae</taxon>
        <taxon>CS clade</taxon>
        <taxon>Chlamydomonadales</taxon>
        <taxon>Haematococcaceae</taxon>
        <taxon>Haematococcus</taxon>
    </lineage>
</organism>
<dbReference type="EMBL" id="BLLF01000189">
    <property type="protein sequence ID" value="GFH08849.1"/>
    <property type="molecule type" value="Genomic_DNA"/>
</dbReference>
<gene>
    <name evidence="2" type="ORF">HaLaN_03880</name>
</gene>
<name>A0A699YRH6_HAELA</name>
<feature type="region of interest" description="Disordered" evidence="1">
    <location>
        <begin position="1"/>
        <end position="24"/>
    </location>
</feature>
<sequence length="366" mass="39396">MSQIVIRGQAPTPQAAGSLTAASPSCISASGPTAGAEPTGRTVMAQPAVWSFLTRSVYRGALHRLCSAAATGDQRIHLSTASTSSTQGEGQANQALPDTPAGTAAPSFTPKPVTPSLPATPDTQPQPVVPAILLNMMSSASDVKPLTSLQYSSSSDDRSGVQRIWFTSLYKQLNYISKIGAVPTFTGRQRPVFELVEHEFEGLYTKYVKGQQLDEQSQRSLMMCCLAIATYRVLNDELGDTKMVREIIRTNLGGLMVSLLLPVHRFKLWLLRYLFMEDMYQQALRMLPALTADMGRLCSSSVVAEGGEGSGTTLLTVHKCRRTRPSCSQSSAATRACSGWTPTGSMVLRWPWTSAWHGTTAAVSCA</sequence>
<reference evidence="2 3" key="1">
    <citation type="submission" date="2020-02" db="EMBL/GenBank/DDBJ databases">
        <title>Draft genome sequence of Haematococcus lacustris strain NIES-144.</title>
        <authorList>
            <person name="Morimoto D."/>
            <person name="Nakagawa S."/>
            <person name="Yoshida T."/>
            <person name="Sawayama S."/>
        </authorList>
    </citation>
    <scope>NUCLEOTIDE SEQUENCE [LARGE SCALE GENOMIC DNA]</scope>
    <source>
        <strain evidence="2 3">NIES-144</strain>
    </source>
</reference>
<accession>A0A699YRH6</accession>